<reference evidence="2 3" key="1">
    <citation type="submission" date="2017-03" db="EMBL/GenBank/DDBJ databases">
        <title>Genomes of endolithic fungi from Antarctica.</title>
        <authorList>
            <person name="Coleine C."/>
            <person name="Masonjones S."/>
            <person name="Stajich J.E."/>
        </authorList>
    </citation>
    <scope>NUCLEOTIDE SEQUENCE [LARGE SCALE GENOMIC DNA]</scope>
    <source>
        <strain evidence="2 3">CCFEE 5184</strain>
    </source>
</reference>
<organism evidence="2 3">
    <name type="scientific">Friedmanniomyces simplex</name>
    <dbReference type="NCBI Taxonomy" id="329884"/>
    <lineage>
        <taxon>Eukaryota</taxon>
        <taxon>Fungi</taxon>
        <taxon>Dikarya</taxon>
        <taxon>Ascomycota</taxon>
        <taxon>Pezizomycotina</taxon>
        <taxon>Dothideomycetes</taxon>
        <taxon>Dothideomycetidae</taxon>
        <taxon>Mycosphaerellales</taxon>
        <taxon>Teratosphaeriaceae</taxon>
        <taxon>Friedmanniomyces</taxon>
    </lineage>
</organism>
<dbReference type="PRINTS" id="PR00111">
    <property type="entry name" value="ABHYDROLASE"/>
</dbReference>
<dbReference type="OrthoDB" id="190201at2759"/>
<accession>A0A4U0WVN5</accession>
<keyword evidence="3" id="KW-1185">Reference proteome</keyword>
<protein>
    <recommendedName>
        <fullName evidence="1">AB hydrolase-1 domain-containing protein</fullName>
    </recommendedName>
</protein>
<dbReference type="InterPro" id="IPR050266">
    <property type="entry name" value="AB_hydrolase_sf"/>
</dbReference>
<evidence type="ECO:0000259" key="1">
    <source>
        <dbReference type="Pfam" id="PF00561"/>
    </source>
</evidence>
<comment type="caution">
    <text evidence="2">The sequence shown here is derived from an EMBL/GenBank/DDBJ whole genome shotgun (WGS) entry which is preliminary data.</text>
</comment>
<dbReference type="SUPFAM" id="SSF53474">
    <property type="entry name" value="alpha/beta-Hydrolases"/>
    <property type="match status" value="1"/>
</dbReference>
<dbReference type="PANTHER" id="PTHR43798">
    <property type="entry name" value="MONOACYLGLYCEROL LIPASE"/>
    <property type="match status" value="1"/>
</dbReference>
<dbReference type="Pfam" id="PF00561">
    <property type="entry name" value="Abhydrolase_1"/>
    <property type="match status" value="1"/>
</dbReference>
<evidence type="ECO:0000313" key="3">
    <source>
        <dbReference type="Proteomes" id="UP000309340"/>
    </source>
</evidence>
<dbReference type="InterPro" id="IPR029058">
    <property type="entry name" value="AB_hydrolase_fold"/>
</dbReference>
<dbReference type="AlphaFoldDB" id="A0A4U0WVN5"/>
<dbReference type="Gene3D" id="3.40.50.1820">
    <property type="entry name" value="alpha/beta hydrolase"/>
    <property type="match status" value="1"/>
</dbReference>
<name>A0A4U0WVN5_9PEZI</name>
<proteinExistence type="predicted"/>
<gene>
    <name evidence="2" type="ORF">B0A55_09323</name>
</gene>
<dbReference type="Proteomes" id="UP000309340">
    <property type="component" value="Unassembled WGS sequence"/>
</dbReference>
<dbReference type="InterPro" id="IPR000073">
    <property type="entry name" value="AB_hydrolase_1"/>
</dbReference>
<evidence type="ECO:0000313" key="2">
    <source>
        <dbReference type="EMBL" id="TKA67137.1"/>
    </source>
</evidence>
<feature type="domain" description="AB hydrolase-1" evidence="1">
    <location>
        <begin position="33"/>
        <end position="158"/>
    </location>
</feature>
<dbReference type="EMBL" id="NAJQ01000592">
    <property type="protein sequence ID" value="TKA67137.1"/>
    <property type="molecule type" value="Genomic_DNA"/>
</dbReference>
<dbReference type="STRING" id="329884.A0A4U0WVN5"/>
<sequence length="285" mass="31136">MDTNPAEAHVELEGINYYTLLEEPSHGAPNAPCILLIHALMSNLHMWDATVQQLHATGHRTLRYDHVGHHNTPPAHDPTVTYHLDDLTRHAHQLVKSRTGQAHAKAVIGCSIGGSMAFRYASLFPDDVDGIISIASPGIKSPASAQELWTQRIEQFEKDVKTGDDVLCHQTIARWFPGSRPEDDGVRAEALQHVKTCDLRGYSVLADAIRGYDYTSHMSEIGDRVKTLVVAGEEDQAGRADVLRDVAGGIPGAEFVVLGRTGHLPPMQRAGEFWGVMGGFLRSLG</sequence>